<feature type="domain" description="TonB-dependent receptor-like beta-barrel" evidence="13">
    <location>
        <begin position="329"/>
        <end position="773"/>
    </location>
</feature>
<feature type="domain" description="TonB-dependent receptor plug" evidence="14">
    <location>
        <begin position="112"/>
        <end position="219"/>
    </location>
</feature>
<organism evidence="15 16">
    <name type="scientific">Salinimicrobium gaetbulicola</name>
    <dbReference type="NCBI Taxonomy" id="999702"/>
    <lineage>
        <taxon>Bacteria</taxon>
        <taxon>Pseudomonadati</taxon>
        <taxon>Bacteroidota</taxon>
        <taxon>Flavobacteriia</taxon>
        <taxon>Flavobacteriales</taxon>
        <taxon>Flavobacteriaceae</taxon>
        <taxon>Salinimicrobium</taxon>
    </lineage>
</organism>
<dbReference type="Gene3D" id="2.40.170.20">
    <property type="entry name" value="TonB-dependent receptor, beta-barrel domain"/>
    <property type="match status" value="1"/>
</dbReference>
<evidence type="ECO:0000256" key="1">
    <source>
        <dbReference type="ARBA" id="ARBA00004571"/>
    </source>
</evidence>
<keyword evidence="3 10" id="KW-1134">Transmembrane beta strand</keyword>
<evidence type="ECO:0000313" key="16">
    <source>
        <dbReference type="Proteomes" id="UP001597100"/>
    </source>
</evidence>
<dbReference type="InterPro" id="IPR037066">
    <property type="entry name" value="Plug_dom_sf"/>
</dbReference>
<evidence type="ECO:0000256" key="7">
    <source>
        <dbReference type="ARBA" id="ARBA00023136"/>
    </source>
</evidence>
<evidence type="ECO:0000313" key="15">
    <source>
        <dbReference type="EMBL" id="MFD0977391.1"/>
    </source>
</evidence>
<evidence type="ECO:0000256" key="8">
    <source>
        <dbReference type="ARBA" id="ARBA00023170"/>
    </source>
</evidence>
<keyword evidence="8 15" id="KW-0675">Receptor</keyword>
<name>A0ABW3IH76_9FLAO</name>
<accession>A0ABW3IH76</accession>
<keyword evidence="6 11" id="KW-0798">TonB box</keyword>
<keyword evidence="9 10" id="KW-0998">Cell outer membrane</keyword>
<feature type="signal peptide" evidence="12">
    <location>
        <begin position="1"/>
        <end position="18"/>
    </location>
</feature>
<dbReference type="Proteomes" id="UP001597100">
    <property type="component" value="Unassembled WGS sequence"/>
</dbReference>
<dbReference type="PANTHER" id="PTHR30069">
    <property type="entry name" value="TONB-DEPENDENT OUTER MEMBRANE RECEPTOR"/>
    <property type="match status" value="1"/>
</dbReference>
<dbReference type="SUPFAM" id="SSF56935">
    <property type="entry name" value="Porins"/>
    <property type="match status" value="1"/>
</dbReference>
<dbReference type="InterPro" id="IPR010917">
    <property type="entry name" value="TonB_rcpt_CS"/>
</dbReference>
<dbReference type="Pfam" id="PF00593">
    <property type="entry name" value="TonB_dep_Rec_b-barrel"/>
    <property type="match status" value="1"/>
</dbReference>
<dbReference type="InterPro" id="IPR039426">
    <property type="entry name" value="TonB-dep_rcpt-like"/>
</dbReference>
<protein>
    <submittedName>
        <fullName evidence="15">TonB-dependent receptor domain-containing protein</fullName>
    </submittedName>
</protein>
<dbReference type="PANTHER" id="PTHR30069:SF29">
    <property type="entry name" value="HEMOGLOBIN AND HEMOGLOBIN-HAPTOGLOBIN-BINDING PROTEIN 1-RELATED"/>
    <property type="match status" value="1"/>
</dbReference>
<dbReference type="PROSITE" id="PS52016">
    <property type="entry name" value="TONB_DEPENDENT_REC_3"/>
    <property type="match status" value="1"/>
</dbReference>
<comment type="similarity">
    <text evidence="10 11">Belongs to the TonB-dependent receptor family.</text>
</comment>
<evidence type="ECO:0000256" key="5">
    <source>
        <dbReference type="ARBA" id="ARBA00022729"/>
    </source>
</evidence>
<dbReference type="InterPro" id="IPR000531">
    <property type="entry name" value="Beta-barrel_TonB"/>
</dbReference>
<dbReference type="Gene3D" id="2.170.130.10">
    <property type="entry name" value="TonB-dependent receptor, plug domain"/>
    <property type="match status" value="1"/>
</dbReference>
<dbReference type="PROSITE" id="PS01156">
    <property type="entry name" value="TONB_DEPENDENT_REC_2"/>
    <property type="match status" value="1"/>
</dbReference>
<evidence type="ECO:0000259" key="14">
    <source>
        <dbReference type="Pfam" id="PF07715"/>
    </source>
</evidence>
<keyword evidence="5 12" id="KW-0732">Signal</keyword>
<dbReference type="InterPro" id="IPR012910">
    <property type="entry name" value="Plug_dom"/>
</dbReference>
<reference evidence="16" key="1">
    <citation type="journal article" date="2019" name="Int. J. Syst. Evol. Microbiol.">
        <title>The Global Catalogue of Microorganisms (GCM) 10K type strain sequencing project: providing services to taxonomists for standard genome sequencing and annotation.</title>
        <authorList>
            <consortium name="The Broad Institute Genomics Platform"/>
            <consortium name="The Broad Institute Genome Sequencing Center for Infectious Disease"/>
            <person name="Wu L."/>
            <person name="Ma J."/>
        </authorList>
    </citation>
    <scope>NUCLEOTIDE SEQUENCE [LARGE SCALE GENOMIC DNA]</scope>
    <source>
        <strain evidence="16">CCUG 60898</strain>
    </source>
</reference>
<evidence type="ECO:0000256" key="11">
    <source>
        <dbReference type="RuleBase" id="RU003357"/>
    </source>
</evidence>
<dbReference type="EMBL" id="JBHTJP010000035">
    <property type="protein sequence ID" value="MFD0977391.1"/>
    <property type="molecule type" value="Genomic_DNA"/>
</dbReference>
<proteinExistence type="inferred from homology"/>
<keyword evidence="7 10" id="KW-0472">Membrane</keyword>
<dbReference type="Pfam" id="PF07715">
    <property type="entry name" value="Plug"/>
    <property type="match status" value="1"/>
</dbReference>
<evidence type="ECO:0000259" key="13">
    <source>
        <dbReference type="Pfam" id="PF00593"/>
    </source>
</evidence>
<evidence type="ECO:0000256" key="9">
    <source>
        <dbReference type="ARBA" id="ARBA00023237"/>
    </source>
</evidence>
<comment type="caution">
    <text evidence="15">The sequence shown here is derived from an EMBL/GenBank/DDBJ whole genome shotgun (WGS) entry which is preliminary data.</text>
</comment>
<evidence type="ECO:0000256" key="6">
    <source>
        <dbReference type="ARBA" id="ARBA00023077"/>
    </source>
</evidence>
<gene>
    <name evidence="15" type="ORF">ACFQ1G_11365</name>
</gene>
<evidence type="ECO:0000256" key="12">
    <source>
        <dbReference type="SAM" id="SignalP"/>
    </source>
</evidence>
<evidence type="ECO:0000256" key="4">
    <source>
        <dbReference type="ARBA" id="ARBA00022692"/>
    </source>
</evidence>
<dbReference type="RefSeq" id="WP_380739637.1">
    <property type="nucleotide sequence ID" value="NZ_JBHTJP010000035.1"/>
</dbReference>
<keyword evidence="2 10" id="KW-0813">Transport</keyword>
<evidence type="ECO:0000256" key="3">
    <source>
        <dbReference type="ARBA" id="ARBA00022452"/>
    </source>
</evidence>
<evidence type="ECO:0000256" key="10">
    <source>
        <dbReference type="PROSITE-ProRule" id="PRU01360"/>
    </source>
</evidence>
<keyword evidence="4 10" id="KW-0812">Transmembrane</keyword>
<sequence length="800" mass="90455">MRFLFSFIFLLCAANSWAQKITVIDKESRQPVFNVAIFNKDKSKSTLTNFDGKADLSVFSSSEILFFRHVSHLEFHTTKRQIYQRNNLVALEPNENKLEEVVLSVAKFEQQKRELPQKVISFNQKDILTASPQTSADLLESTGQVFVQKSQQGGGSPMIRGFATNRLLITVDGVRMNNAIFRGGNLQNVISIDPLAVERTEVVMGPGSVIFGSDAIGGVMNFYTLSPGFSMVKGGSISGKAYARYSTANEEKTGHVDFSFAREDWAILSSISYSDFGDMKMGSHGPEEYLRPEYVVQRDGQDVVIPNEDPRVQVPSGYEQLNLLQKFRYRPTREWDFNLGVIYTTTTDFPRYDRLYRKRNGQLRAAEWYYGPQNWLMTNFNVDKAGNGRVYDDAKFSIAYQLFEESRNDRDFQEDILFETDERVDAWSGNLDFEKEFFGSSLFYGVEYIFNKVNSEGKETNIRTGESDPASSRYPDGATWRSMAAYSSFKWKLSPSVNLQTGARYSHILMNAEFDENTYDFPFSDADINTGALTGNVGLNWQQNEVIGWQLNLSTAFRAPNVDDVGKIFDSAPGMVVVPNPDLKPETAYNAELGTRLNFDNIVRIEIAGYYTLLDDAMVRRDFDLDGRTMVDYQGEPSRVQAIQNSAKAEVYGIEAGTHVRFTEHLRFKSNISVNKGEEEQDDGTRAPLRHAAPLFGSAHLVWDNEKLMLDAFVDYNGEIENSDLAPGESDKAYLYAINADGNPYSPEWYTLNFTARYQLSEALLATASVENITDQRYRTYSSGIAAAGRNLILALQYRF</sequence>
<comment type="subcellular location">
    <subcellularLocation>
        <location evidence="1 10">Cell outer membrane</location>
        <topology evidence="1 10">Multi-pass membrane protein</topology>
    </subcellularLocation>
</comment>
<feature type="chain" id="PRO_5047383357" evidence="12">
    <location>
        <begin position="19"/>
        <end position="800"/>
    </location>
</feature>
<keyword evidence="16" id="KW-1185">Reference proteome</keyword>
<dbReference type="CDD" id="cd01347">
    <property type="entry name" value="ligand_gated_channel"/>
    <property type="match status" value="1"/>
</dbReference>
<dbReference type="InterPro" id="IPR036942">
    <property type="entry name" value="Beta-barrel_TonB_sf"/>
</dbReference>
<evidence type="ECO:0000256" key="2">
    <source>
        <dbReference type="ARBA" id="ARBA00022448"/>
    </source>
</evidence>